<dbReference type="SMART" id="SM00299">
    <property type="entry name" value="CLH"/>
    <property type="match status" value="1"/>
</dbReference>
<dbReference type="AlphaFoldDB" id="A0A875RQ67"/>
<dbReference type="Pfam" id="PF23411">
    <property type="entry name" value="Beta-prop_Vps41"/>
    <property type="match status" value="1"/>
</dbReference>
<dbReference type="InterPro" id="IPR045111">
    <property type="entry name" value="Vps41/Vps8"/>
</dbReference>
<dbReference type="GO" id="GO:0030897">
    <property type="term" value="C:HOPS complex"/>
    <property type="evidence" value="ECO:0007669"/>
    <property type="project" value="TreeGrafter"/>
</dbReference>
<reference evidence="6" key="1">
    <citation type="submission" date="2020-10" db="EMBL/GenBank/DDBJ databases">
        <authorList>
            <person name="Roach M.J.R."/>
        </authorList>
    </citation>
    <scope>NUCLEOTIDE SEQUENCE</scope>
    <source>
        <strain evidence="6">CBS 1945</strain>
    </source>
</reference>
<keyword evidence="7" id="KW-1185">Reference proteome</keyword>
<dbReference type="SUPFAM" id="SSF48371">
    <property type="entry name" value="ARM repeat"/>
    <property type="match status" value="1"/>
</dbReference>
<gene>
    <name evidence="6" type="ORF">FOA43_003396</name>
</gene>
<evidence type="ECO:0000313" key="6">
    <source>
        <dbReference type="EMBL" id="QPG76010.1"/>
    </source>
</evidence>
<evidence type="ECO:0000259" key="5">
    <source>
        <dbReference type="Pfam" id="PF23411"/>
    </source>
</evidence>
<dbReference type="SUPFAM" id="SSF50978">
    <property type="entry name" value="WD40 repeat-like"/>
    <property type="match status" value="1"/>
</dbReference>
<dbReference type="RefSeq" id="XP_038779575.1">
    <property type="nucleotide sequence ID" value="XM_038923647.1"/>
</dbReference>
<feature type="repeat" description="CHCR" evidence="3">
    <location>
        <begin position="688"/>
        <end position="831"/>
    </location>
</feature>
<dbReference type="GO" id="GO:0009267">
    <property type="term" value="P:cellular response to starvation"/>
    <property type="evidence" value="ECO:0007669"/>
    <property type="project" value="TreeGrafter"/>
</dbReference>
<sequence>MGQSEEQVGLEVTAKSETSNADAHFADVADAADDLEDLSVKYDSTPEKNEENEKNEPEDEEGKVSDITSVESGEDSPPRLKYTRLTKLPPRFFDKDPVSACIFNEKVFIFASHSGLIHLCRPDFKPIRTFKGHMTSILSVDTDGTYFASGSMDGTVLIGSIEDETDITRFDFKRPIYSVALHRSYKSTKAFLSGGTGGKLVYSMRSWLGQRQDTVLGEGNGPITMIKAVDDIVFWSNDAGLHVTQLNTQKSLIDVTLPPDFPRAEMYWPRFHLIDSTRVLIGWVNHIWLFIIQNPHSMHNATSKILSSAASSFISGGMEEKQVEIERHAILDDDMLISGISEFNDNLLILNYIAPEPTKDPKTGRKVLSSHPPELIIINRVTLEEESVDVVALNSYSGLGFNDYHLHQYISPSKEARWYLISANDGVVVQEFGLQDKLAWYKAKGWYLEAWSMSAQWLDKTDRLNIAMKQVNKFVSHDQWREAAEFMGNALKTEVELDTKEYCGHVSEEWNNWLQNFVDAGHLEVISDQLPSEAMNVTDSGISSKYYNLSLNHFLDSGDYATVSELILKWDHKLFDLDDITYRIGEKLKEYDDAGPIDDDDNSSDALRQLRRLYVDLCVEQDRPEICIDHLIRLEDPDLLQFLDEHHLIGQNLEKLPTIMRISGEKRDMTCKDIEKLRKELAVNISILVENSHELLPADIIKVMDDAGMDYISYLYLERLSKVESLLVECLEDEMVELYASYNKAMLSGFLNKHKNYSIEKAIAVCERMHCIPELAFLLSKVGENKKALTLIIDELDNPQMAIQFTESVNDKDLWDYLLDYSMDRPDFVRALMENAGDTIDPLPVVNRIPEGVEIKGLKEALVNITRNMELDDSIYKLILQIIWKEVVDASHEYRGLRLEGYSHEPLNNRIRASMETLIKIPLNSNAKASLVTERELLGENYVWKGESKAPTEKIKHVSYIKGWLMRRKNEGKSFGV</sequence>
<dbReference type="InterPro" id="IPR057780">
    <property type="entry name" value="Beta-prop_Vps41"/>
</dbReference>
<keyword evidence="2" id="KW-0653">Protein transport</keyword>
<dbReference type="GO" id="GO:0016236">
    <property type="term" value="P:macroautophagy"/>
    <property type="evidence" value="ECO:0007669"/>
    <property type="project" value="TreeGrafter"/>
</dbReference>
<dbReference type="EMBL" id="CP064815">
    <property type="protein sequence ID" value="QPG76010.1"/>
    <property type="molecule type" value="Genomic_DNA"/>
</dbReference>
<organism evidence="6 7">
    <name type="scientific">Eeniella nana</name>
    <name type="common">Yeast</name>
    <name type="synonym">Brettanomyces nanus</name>
    <dbReference type="NCBI Taxonomy" id="13502"/>
    <lineage>
        <taxon>Eukaryota</taxon>
        <taxon>Fungi</taxon>
        <taxon>Dikarya</taxon>
        <taxon>Ascomycota</taxon>
        <taxon>Saccharomycotina</taxon>
        <taxon>Pichiomycetes</taxon>
        <taxon>Pichiales</taxon>
        <taxon>Pichiaceae</taxon>
        <taxon>Brettanomyces</taxon>
    </lineage>
</organism>
<evidence type="ECO:0000256" key="3">
    <source>
        <dbReference type="PROSITE-ProRule" id="PRU01006"/>
    </source>
</evidence>
<evidence type="ECO:0000256" key="4">
    <source>
        <dbReference type="SAM" id="MobiDB-lite"/>
    </source>
</evidence>
<protein>
    <recommendedName>
        <fullName evidence="5">Vps41 beta-propeller domain-containing protein</fullName>
    </recommendedName>
</protein>
<dbReference type="KEGG" id="bnn:FOA43_003396"/>
<evidence type="ECO:0000313" key="7">
    <source>
        <dbReference type="Proteomes" id="UP000662931"/>
    </source>
</evidence>
<feature type="region of interest" description="Disordered" evidence="4">
    <location>
        <begin position="1"/>
        <end position="81"/>
    </location>
</feature>
<dbReference type="InterPro" id="IPR016024">
    <property type="entry name" value="ARM-type_fold"/>
</dbReference>
<accession>A0A875RQ67</accession>
<dbReference type="Gene3D" id="2.130.10.10">
    <property type="entry name" value="YVTN repeat-like/Quinoprotein amine dehydrogenase"/>
    <property type="match status" value="1"/>
</dbReference>
<dbReference type="Proteomes" id="UP000662931">
    <property type="component" value="Chromosome 4"/>
</dbReference>
<dbReference type="GO" id="GO:0098588">
    <property type="term" value="C:bounding membrane of organelle"/>
    <property type="evidence" value="ECO:0007669"/>
    <property type="project" value="UniProtKB-ARBA"/>
</dbReference>
<dbReference type="GO" id="GO:0006623">
    <property type="term" value="P:protein targeting to vacuole"/>
    <property type="evidence" value="ECO:0007669"/>
    <property type="project" value="InterPro"/>
</dbReference>
<dbReference type="Gene3D" id="1.25.40.10">
    <property type="entry name" value="Tetratricopeptide repeat domain"/>
    <property type="match status" value="1"/>
</dbReference>
<name>A0A875RQ67_EENNA</name>
<dbReference type="PANTHER" id="PTHR12616:SF1">
    <property type="entry name" value="VACUOLAR PROTEIN SORTING-ASSOCIATED PROTEIN 41 HOMOLOG"/>
    <property type="match status" value="1"/>
</dbReference>
<dbReference type="OrthoDB" id="244107at2759"/>
<proteinExistence type="predicted"/>
<evidence type="ECO:0000256" key="2">
    <source>
        <dbReference type="ARBA" id="ARBA00022927"/>
    </source>
</evidence>
<dbReference type="GeneID" id="62196796"/>
<feature type="compositionally biased region" description="Basic and acidic residues" evidence="4">
    <location>
        <begin position="38"/>
        <end position="55"/>
    </location>
</feature>
<dbReference type="InterPro" id="IPR011990">
    <property type="entry name" value="TPR-like_helical_dom_sf"/>
</dbReference>
<dbReference type="GO" id="GO:0005770">
    <property type="term" value="C:late endosome"/>
    <property type="evidence" value="ECO:0007669"/>
    <property type="project" value="TreeGrafter"/>
</dbReference>
<evidence type="ECO:0000256" key="1">
    <source>
        <dbReference type="ARBA" id="ARBA00022448"/>
    </source>
</evidence>
<keyword evidence="1" id="KW-0813">Transport</keyword>
<dbReference type="PANTHER" id="PTHR12616">
    <property type="entry name" value="VACUOLAR PROTEIN SORTING VPS41"/>
    <property type="match status" value="1"/>
</dbReference>
<dbReference type="Pfam" id="PF23556">
    <property type="entry name" value="TPR_Vps41"/>
    <property type="match status" value="1"/>
</dbReference>
<dbReference type="GO" id="GO:0034058">
    <property type="term" value="P:endosomal vesicle fusion"/>
    <property type="evidence" value="ECO:0007669"/>
    <property type="project" value="TreeGrafter"/>
</dbReference>
<feature type="domain" description="Vps41 beta-propeller" evidence="5">
    <location>
        <begin position="80"/>
        <end position="431"/>
    </location>
</feature>
<dbReference type="InterPro" id="IPR000547">
    <property type="entry name" value="Clathrin_H-chain/VPS_repeat"/>
</dbReference>
<dbReference type="InterPro" id="IPR015943">
    <property type="entry name" value="WD40/YVTN_repeat-like_dom_sf"/>
</dbReference>
<dbReference type="PROSITE" id="PS50236">
    <property type="entry name" value="CHCR"/>
    <property type="match status" value="1"/>
</dbReference>
<dbReference type="InterPro" id="IPR036322">
    <property type="entry name" value="WD40_repeat_dom_sf"/>
</dbReference>